<dbReference type="OrthoDB" id="435593at2759"/>
<evidence type="ECO:0000259" key="12">
    <source>
        <dbReference type="Pfam" id="PF08389"/>
    </source>
</evidence>
<evidence type="ECO:0000256" key="11">
    <source>
        <dbReference type="ARBA" id="ARBA00067328"/>
    </source>
</evidence>
<dbReference type="InterPro" id="IPR011989">
    <property type="entry name" value="ARM-like"/>
</dbReference>
<dbReference type="EMBL" id="VWZJ01012786">
    <property type="protein sequence ID" value="NXG66126.1"/>
    <property type="molecule type" value="Genomic_DNA"/>
</dbReference>
<dbReference type="InterPro" id="IPR057941">
    <property type="entry name" value="TPR_TNPO3_IPO13_2nd"/>
</dbReference>
<evidence type="ECO:0000256" key="6">
    <source>
        <dbReference type="ARBA" id="ARBA00022927"/>
    </source>
</evidence>
<evidence type="ECO:0000256" key="9">
    <source>
        <dbReference type="ARBA" id="ARBA00060097"/>
    </source>
</evidence>
<dbReference type="Proteomes" id="UP000518305">
    <property type="component" value="Unassembled WGS sequence"/>
</dbReference>
<keyword evidence="4" id="KW-0963">Cytoplasm</keyword>
<dbReference type="InterPro" id="IPR016024">
    <property type="entry name" value="ARM-type_fold"/>
</dbReference>
<evidence type="ECO:0000256" key="10">
    <source>
        <dbReference type="ARBA" id="ARBA00063116"/>
    </source>
</evidence>
<accession>A0A7K9DN31</accession>
<dbReference type="PANTHER" id="PTHR12363">
    <property type="entry name" value="TRANSPORTIN 3 AND IMPORTIN 13"/>
    <property type="match status" value="1"/>
</dbReference>
<dbReference type="Pfam" id="PF08389">
    <property type="entry name" value="Xpo1"/>
    <property type="match status" value="1"/>
</dbReference>
<dbReference type="Pfam" id="PF24139">
    <property type="entry name" value="TPR_TNPO3_IPO13_4th"/>
    <property type="match status" value="1"/>
</dbReference>
<evidence type="ECO:0000256" key="7">
    <source>
        <dbReference type="ARBA" id="ARBA00022990"/>
    </source>
</evidence>
<dbReference type="InterPro" id="IPR057942">
    <property type="entry name" value="TPR_TNPO3_IPO13_3rd"/>
</dbReference>
<name>A0A7K9DN31_9AVES</name>
<dbReference type="Gene3D" id="1.25.10.10">
    <property type="entry name" value="Leucine-rich Repeat Variant"/>
    <property type="match status" value="2"/>
</dbReference>
<keyword evidence="14" id="KW-1185">Reference proteome</keyword>
<comment type="caution">
    <text evidence="13">The sequence shown here is derived from an EMBL/GenBank/DDBJ whole genome shotgun (WGS) entry which is preliminary data.</text>
</comment>
<dbReference type="GO" id="GO:0005635">
    <property type="term" value="C:nuclear envelope"/>
    <property type="evidence" value="ECO:0007669"/>
    <property type="project" value="UniProtKB-SubCell"/>
</dbReference>
<feature type="non-terminal residue" evidence="13">
    <location>
        <position position="744"/>
    </location>
</feature>
<comment type="subunit">
    <text evidence="10">Interacts with (GTP-bound) Ran. Interacts with (phosphorylated) SFRS1 and SFRS2; leading to their nuclear import. Interacts with NUP62. Interacts with RBM4. Interacts with CPSF6, promoting its nuclear import.</text>
</comment>
<feature type="non-terminal residue" evidence="13">
    <location>
        <position position="1"/>
    </location>
</feature>
<keyword evidence="6" id="KW-0653">Protein transport</keyword>
<dbReference type="GO" id="GO:0006606">
    <property type="term" value="P:protein import into nucleus"/>
    <property type="evidence" value="ECO:0007669"/>
    <property type="project" value="TreeGrafter"/>
</dbReference>
<dbReference type="GO" id="GO:0005737">
    <property type="term" value="C:cytoplasm"/>
    <property type="evidence" value="ECO:0007669"/>
    <property type="project" value="UniProtKB-SubCell"/>
</dbReference>
<evidence type="ECO:0000256" key="3">
    <source>
        <dbReference type="ARBA" id="ARBA00022448"/>
    </source>
</evidence>
<evidence type="ECO:0000313" key="13">
    <source>
        <dbReference type="EMBL" id="NXG66126.1"/>
    </source>
</evidence>
<evidence type="ECO:0000256" key="2">
    <source>
        <dbReference type="ARBA" id="ARBA00004496"/>
    </source>
</evidence>
<keyword evidence="3" id="KW-0813">Transport</keyword>
<dbReference type="Pfam" id="PF24140">
    <property type="entry name" value="TPR_TNPO3_IPO13_3rd"/>
    <property type="match status" value="1"/>
</dbReference>
<comment type="function">
    <text evidence="9">Importin, which transports target proteins into the nucleus. Specifically mediates the nuclear import of splicing factor serine/arginine (SR) proteins, such as RBM4, SFRS1 and SFRS2, by recognizing phosphorylated SR domains. Also mediates the nuclear import of serine/arginine (SR) protein CPSF6, independently of CPSF6 phosphorylation. The nuclear import process is regulated by the small GTPase Ran that partitions between cytoplasm and nucleus in the predominantly GDP- and GTP-bound form, respectively. Importin associates with target cargo proteins in the cytoplasm, and the competitive binding of GTP-bound Ran induces the release of cargos in the nucleus.</text>
</comment>
<dbReference type="Pfam" id="PF24138">
    <property type="entry name" value="TPR_TNPO3_IPO13_2nd"/>
    <property type="match status" value="1"/>
</dbReference>
<proteinExistence type="predicted"/>
<dbReference type="AlphaFoldDB" id="A0A7K9DN31"/>
<dbReference type="InterPro" id="IPR013598">
    <property type="entry name" value="Exportin-1/Importin-b-like"/>
</dbReference>
<dbReference type="SUPFAM" id="SSF48371">
    <property type="entry name" value="ARM repeat"/>
    <property type="match status" value="1"/>
</dbReference>
<evidence type="ECO:0000256" key="4">
    <source>
        <dbReference type="ARBA" id="ARBA00022490"/>
    </source>
</evidence>
<reference evidence="13 14" key="1">
    <citation type="submission" date="2019-09" db="EMBL/GenBank/DDBJ databases">
        <title>Bird 10,000 Genomes (B10K) Project - Family phase.</title>
        <authorList>
            <person name="Zhang G."/>
        </authorList>
    </citation>
    <scope>NUCLEOTIDE SEQUENCE [LARGE SCALE GENOMIC DNA]</scope>
    <source>
        <strain evidence="13">B10K-DU-001-23</strain>
        <tissue evidence="13">Muscle</tissue>
    </source>
</reference>
<evidence type="ECO:0000256" key="8">
    <source>
        <dbReference type="ARBA" id="ARBA00023242"/>
    </source>
</evidence>
<comment type="subcellular location">
    <subcellularLocation>
        <location evidence="2">Cytoplasm</location>
    </subcellularLocation>
    <subcellularLocation>
        <location evidence="1">Nucleus envelope</location>
    </subcellularLocation>
</comment>
<sequence length="744" mass="83161">MKMKIQTSFYELPTDSHASLRDSLLSHIQNLKDLSPVIVTQLALAIADLALQMASWKGCVQTLVEKYSTDVTSLPFLLEILTVLPEEVHSRSLRIGANRRTEIIEDLAYYSSTVISLLMTCVEKAGNDEKMLIKIFRCLGSWFNLGVLDSTFMANSKLLSLLFEVLQQDKTSSNLHEAASDCVCSALYAIENVETNLPLALQLFQGVLTLETAYHMAVAREDLDKVLNYCRVFTELCETFLDKIVCTPGQGLGDLRTLELLLICAGHPQYEVVEISFNFWYRLGEHLYKTDDAVIHSIFKAYIQRLLHALARHCQLDPDHEGVPEETDDFGEFRMRVSDLVKDLIFLVGSVECFAQLYATLKDGNPPWEVTEAVLFIMASIAKSVDQENNPTLVEVLEGVVRLPETVHTAVRYTSIELVGEMSEVVDRNPQFLGESQVINSMMGRGWKGSSGDHLPCPLPAHRQGLFGNLPRAVFSSTTLLRCIPAPETCLLLLPFPGTALVLARLPLEKISECLSELCAVQVMALKKLLSQEPSNGLSSDPTVPLDRLAVIFRHTNPIVENGQIHPCQKVIQEIWPVLSETLNKHSADNRIVERCCRCLRFAVRCVGKGSAALLQPLVTQMVNVYRAHQHSCFLYLGSILVDEYGMEEGCRQGLLDMLQALCIPTFQLLEQPNGLQNHPDTVDDLFRLAARFIQRSPVTLLRSQVMIPILQWAIAATTLDHRDANCSVMKFLRDLIHTGVAND</sequence>
<dbReference type="PANTHER" id="PTHR12363:SF42">
    <property type="entry name" value="TRANSPORTIN-3"/>
    <property type="match status" value="1"/>
</dbReference>
<dbReference type="InterPro" id="IPR051345">
    <property type="entry name" value="Importin_beta-like_NTR"/>
</dbReference>
<evidence type="ECO:0000256" key="1">
    <source>
        <dbReference type="ARBA" id="ARBA00004259"/>
    </source>
</evidence>
<feature type="domain" description="Exportin-1/Importin-beta-like" evidence="12">
    <location>
        <begin position="36"/>
        <end position="182"/>
    </location>
</feature>
<organism evidence="13 14">
    <name type="scientific">Hemiprocne comata</name>
    <dbReference type="NCBI Taxonomy" id="243314"/>
    <lineage>
        <taxon>Eukaryota</taxon>
        <taxon>Metazoa</taxon>
        <taxon>Chordata</taxon>
        <taxon>Craniata</taxon>
        <taxon>Vertebrata</taxon>
        <taxon>Euteleostomi</taxon>
        <taxon>Archelosauria</taxon>
        <taxon>Archosauria</taxon>
        <taxon>Dinosauria</taxon>
        <taxon>Saurischia</taxon>
        <taxon>Theropoda</taxon>
        <taxon>Coelurosauria</taxon>
        <taxon>Aves</taxon>
        <taxon>Neognathae</taxon>
        <taxon>Neoaves</taxon>
        <taxon>Strisores</taxon>
        <taxon>Apodiformes</taxon>
        <taxon>Apodidae</taxon>
        <taxon>Hemiprocninae</taxon>
        <taxon>Hemiprocne</taxon>
    </lineage>
</organism>
<keyword evidence="8" id="KW-0539">Nucleus</keyword>
<gene>
    <name evidence="13" type="primary">Tnpo3</name>
    <name evidence="13" type="ORF">HEMCOM_R11336</name>
</gene>
<protein>
    <recommendedName>
        <fullName evidence="11">Transportin-3</fullName>
    </recommendedName>
</protein>
<evidence type="ECO:0000256" key="5">
    <source>
        <dbReference type="ARBA" id="ARBA00022553"/>
    </source>
</evidence>
<dbReference type="InterPro" id="IPR058537">
    <property type="entry name" value="TPR_TNPO3_IPO13_4th"/>
</dbReference>
<dbReference type="FunFam" id="1.25.10.10:FF:000079">
    <property type="entry name" value="transportin-3 isoform X1"/>
    <property type="match status" value="1"/>
</dbReference>
<evidence type="ECO:0000313" key="14">
    <source>
        <dbReference type="Proteomes" id="UP000518305"/>
    </source>
</evidence>
<keyword evidence="5" id="KW-0597">Phosphoprotein</keyword>
<keyword evidence="7" id="KW-0007">Acetylation</keyword>